<keyword evidence="2" id="KW-0479">Metal-binding</keyword>
<dbReference type="GO" id="GO:0016491">
    <property type="term" value="F:oxidoreductase activity"/>
    <property type="evidence" value="ECO:0007669"/>
    <property type="project" value="UniProtKB-KW"/>
</dbReference>
<dbReference type="PANTHER" id="PTHR21266:SF60">
    <property type="entry name" value="3-KETOSTEROID-9-ALPHA-MONOOXYGENASE, OXYGENASE COMPONENT"/>
    <property type="match status" value="1"/>
</dbReference>
<dbReference type="Pfam" id="PF00355">
    <property type="entry name" value="Rieske"/>
    <property type="match status" value="1"/>
</dbReference>
<evidence type="ECO:0000313" key="8">
    <source>
        <dbReference type="Proteomes" id="UP001178354"/>
    </source>
</evidence>
<dbReference type="CDD" id="cd03467">
    <property type="entry name" value="Rieske"/>
    <property type="match status" value="1"/>
</dbReference>
<reference evidence="7" key="2">
    <citation type="submission" date="2023-08" db="EMBL/GenBank/DDBJ databases">
        <authorList>
            <person name="Luo J."/>
        </authorList>
    </citation>
    <scope>NUCLEOTIDE SEQUENCE</scope>
    <source>
        <strain evidence="7">DSM 25064</strain>
    </source>
</reference>
<evidence type="ECO:0000256" key="1">
    <source>
        <dbReference type="ARBA" id="ARBA00022714"/>
    </source>
</evidence>
<dbReference type="RefSeq" id="WP_305170994.1">
    <property type="nucleotide sequence ID" value="NZ_JAUUUU010000006.1"/>
</dbReference>
<dbReference type="Gene3D" id="2.102.10.10">
    <property type="entry name" value="Rieske [2Fe-2S] iron-sulphur domain"/>
    <property type="match status" value="1"/>
</dbReference>
<dbReference type="AlphaFoldDB" id="A0AAW8B431"/>
<keyword evidence="3" id="KW-0560">Oxidoreductase</keyword>
<reference evidence="7" key="1">
    <citation type="journal article" date="2010" name="Int. J. Syst. Evol. Microbiol.">
        <title>Porticoccus litoralis gen. nov., sp. nov., a gammaproteobacterium isolated from the Yellow Sea.</title>
        <authorList>
            <person name="Oh H.M."/>
            <person name="Kim H."/>
            <person name="Kim K.M."/>
            <person name="Min G.S."/>
            <person name="Cho J.C."/>
        </authorList>
    </citation>
    <scope>NUCLEOTIDE SEQUENCE</scope>
    <source>
        <strain evidence="7">DSM 25064</strain>
    </source>
</reference>
<evidence type="ECO:0000256" key="2">
    <source>
        <dbReference type="ARBA" id="ARBA00022723"/>
    </source>
</evidence>
<dbReference type="InterPro" id="IPR036922">
    <property type="entry name" value="Rieske_2Fe-2S_sf"/>
</dbReference>
<protein>
    <submittedName>
        <fullName evidence="7">Rieske (2Fe-2S) protein</fullName>
    </submittedName>
</protein>
<evidence type="ECO:0000256" key="4">
    <source>
        <dbReference type="ARBA" id="ARBA00023004"/>
    </source>
</evidence>
<dbReference type="InterPro" id="IPR050584">
    <property type="entry name" value="Cholesterol_7-desaturase"/>
</dbReference>
<keyword evidence="5" id="KW-0411">Iron-sulfur</keyword>
<dbReference type="EMBL" id="JAUUUU010000006">
    <property type="protein sequence ID" value="MDP1521331.1"/>
    <property type="molecule type" value="Genomic_DNA"/>
</dbReference>
<name>A0AAW8B431_9GAMM</name>
<keyword evidence="4" id="KW-0408">Iron</keyword>
<dbReference type="Proteomes" id="UP001178354">
    <property type="component" value="Unassembled WGS sequence"/>
</dbReference>
<organism evidence="7 8">
    <name type="scientific">Porticoccus litoralis</name>
    <dbReference type="NCBI Taxonomy" id="434086"/>
    <lineage>
        <taxon>Bacteria</taxon>
        <taxon>Pseudomonadati</taxon>
        <taxon>Pseudomonadota</taxon>
        <taxon>Gammaproteobacteria</taxon>
        <taxon>Cellvibrionales</taxon>
        <taxon>Porticoccaceae</taxon>
        <taxon>Porticoccus</taxon>
    </lineage>
</organism>
<evidence type="ECO:0000256" key="3">
    <source>
        <dbReference type="ARBA" id="ARBA00023002"/>
    </source>
</evidence>
<evidence type="ECO:0000256" key="5">
    <source>
        <dbReference type="ARBA" id="ARBA00023014"/>
    </source>
</evidence>
<evidence type="ECO:0000313" key="7">
    <source>
        <dbReference type="EMBL" id="MDP1521331.1"/>
    </source>
</evidence>
<sequence>MSFYPLESKNRLKEGYLRRVNVAGRDLLLLHSAGITRLIENRCPHDGSPLFMGRLQQGCLRCPKHGISFELENGHPIGGDVVADVGPLVSLTLTSEGDQVGIIIDET</sequence>
<dbReference type="GO" id="GO:0046872">
    <property type="term" value="F:metal ion binding"/>
    <property type="evidence" value="ECO:0007669"/>
    <property type="project" value="UniProtKB-KW"/>
</dbReference>
<comment type="caution">
    <text evidence="7">The sequence shown here is derived from an EMBL/GenBank/DDBJ whole genome shotgun (WGS) entry which is preliminary data.</text>
</comment>
<dbReference type="GO" id="GO:0051537">
    <property type="term" value="F:2 iron, 2 sulfur cluster binding"/>
    <property type="evidence" value="ECO:0007669"/>
    <property type="project" value="UniProtKB-KW"/>
</dbReference>
<keyword evidence="1" id="KW-0001">2Fe-2S</keyword>
<keyword evidence="8" id="KW-1185">Reference proteome</keyword>
<dbReference type="InterPro" id="IPR017941">
    <property type="entry name" value="Rieske_2Fe-2S"/>
</dbReference>
<feature type="domain" description="Rieske" evidence="6">
    <location>
        <begin position="4"/>
        <end position="102"/>
    </location>
</feature>
<dbReference type="PANTHER" id="PTHR21266">
    <property type="entry name" value="IRON-SULFUR DOMAIN CONTAINING PROTEIN"/>
    <property type="match status" value="1"/>
</dbReference>
<dbReference type="SUPFAM" id="SSF50022">
    <property type="entry name" value="ISP domain"/>
    <property type="match status" value="1"/>
</dbReference>
<gene>
    <name evidence="7" type="ORF">Q8A57_10145</name>
</gene>
<proteinExistence type="predicted"/>
<accession>A0AAW8B431</accession>
<dbReference type="PROSITE" id="PS51296">
    <property type="entry name" value="RIESKE"/>
    <property type="match status" value="1"/>
</dbReference>
<evidence type="ECO:0000259" key="6">
    <source>
        <dbReference type="PROSITE" id="PS51296"/>
    </source>
</evidence>